<evidence type="ECO:0000313" key="6">
    <source>
        <dbReference type="EMBL" id="OHE94115.1"/>
    </source>
</evidence>
<feature type="repeat" description="ANK" evidence="3">
    <location>
        <begin position="730"/>
        <end position="752"/>
    </location>
</feature>
<dbReference type="InterPro" id="IPR027417">
    <property type="entry name" value="P-loop_NTPase"/>
</dbReference>
<dbReference type="InterPro" id="IPR056884">
    <property type="entry name" value="NPHP3-like_N"/>
</dbReference>
<evidence type="ECO:0000259" key="4">
    <source>
        <dbReference type="Pfam" id="PF22939"/>
    </source>
</evidence>
<dbReference type="EMBL" id="MJBS01000106">
    <property type="protein sequence ID" value="OHE94115.1"/>
    <property type="molecule type" value="Genomic_DNA"/>
</dbReference>
<name>A0A1G4AYD4_9PEZI</name>
<dbReference type="InterPro" id="IPR002110">
    <property type="entry name" value="Ankyrin_rpt"/>
</dbReference>
<accession>A0A1G4AYD4</accession>
<dbReference type="Pfam" id="PF12796">
    <property type="entry name" value="Ank_2"/>
    <property type="match status" value="2"/>
</dbReference>
<proteinExistence type="predicted"/>
<evidence type="ECO:0000256" key="3">
    <source>
        <dbReference type="PROSITE-ProRule" id="PRU00023"/>
    </source>
</evidence>
<dbReference type="PANTHER" id="PTHR24123">
    <property type="entry name" value="ANKYRIN REPEAT-CONTAINING"/>
    <property type="match status" value="1"/>
</dbReference>
<sequence>MADPFGIIGVIGVVGQVVNAGVKLGVDWKEAPSDVRSFMGELEVLKTVLSETHMNIILNQDFKDAFEGRQSTVLSHLADGNSSSNPSARGLLSTCSDELGDLLKKLHKQSEGHCLGWQRLKGAFQSERAHTAVDDLQRRCRLLNSMVAIDNVAMTAATLEHVKCTRDEMRAQRIDENRARILEWITPIDYSAQQSDNLERRCDGTGQWLIDSAEFRTWVQTDKSILFCPGLPGAGKTILTSVVIDYLHTSLSDDPTIGVAYLFCNFRRQHEQTMKDILASLLKQLCHALPALPVEVQSLYEAQRRTNARPSTLELIELIRIVAASLTKTFILIDALDEIEHQAGDALLETIAGFQKPSNISLFATSRLIPSITQRFENEPTLEIRATDADVARYLDGALGLLPAFVMKNAELQTQIKTKIVESVHGMSPKAVKAALQKLATGSSAYDTAYDEAFERIEGQLEDQAILAKDALSWIVCSRRPLSVVELQEALAVERGAAKLDPENRPEMEDVVSACAGLLTIDEHSRVVRLVHYTTQEYFQRNKTRRLPEADSLVTTTCITYLMFQAFGEGPCGNWKQFHRRLEDHLLYDYAARNWGYHVQESSLFGGNVLAFLESREKLDASFQVLITIENSFGIPERPYVPPLGYSGLHVAAYFGIREAFKVVSNGTYSNKSNSLQGQAHYNPDNRTLDINAQDETGQTPLFIAVSRNFGDLIRDLIESYSADICKDKDGRTILSFAAQRGHFEIVKYLIESCKSHFDINETDIKGQTPLILALNHGNEEIANFLLEVDGINPNLKDQNGRTALFFAAAYGHESTVKRLHETGIIDANVKDSNGRSAFSYAAGYGAFHDRKNSLREDIISVRTGCMDRPEGWPGHQTMLTSSIYRLIAIRSNIEALRELHKAGADTNSQCVHGRTPLSYACGAGGSATIVRYLLELDDIEVDARDNGGLTPLAYAANKSDSEIVLCLLRTGKVDVNSRDVFGRPIVAQIWCPIFDDENVGGAKATKKIGAAMETNMLLIGVGGADPNLRDRFGQTLLWKAIFWNVAILAEYLVETGLIDGRLNLCDDKGRSPMDLMAETPAQHRREISPALVELYDRLQGLKPRSC</sequence>
<dbReference type="InterPro" id="IPR051165">
    <property type="entry name" value="Multifunctional_ANK_Repeat"/>
</dbReference>
<dbReference type="SMART" id="SM00248">
    <property type="entry name" value="ANK"/>
    <property type="match status" value="8"/>
</dbReference>
<dbReference type="Pfam" id="PF24883">
    <property type="entry name" value="NPHP3_N"/>
    <property type="match status" value="1"/>
</dbReference>
<dbReference type="PROSITE" id="PS50088">
    <property type="entry name" value="ANK_REPEAT"/>
    <property type="match status" value="3"/>
</dbReference>
<dbReference type="Proteomes" id="UP000176998">
    <property type="component" value="Unassembled WGS sequence"/>
</dbReference>
<dbReference type="PANTHER" id="PTHR24123:SF33">
    <property type="entry name" value="PROTEIN HOS4"/>
    <property type="match status" value="1"/>
</dbReference>
<dbReference type="GeneID" id="34563709"/>
<dbReference type="PROSITE" id="PS50297">
    <property type="entry name" value="ANK_REP_REGION"/>
    <property type="match status" value="2"/>
</dbReference>
<dbReference type="Gene3D" id="3.40.50.300">
    <property type="entry name" value="P-loop containing nucleotide triphosphate hydrolases"/>
    <property type="match status" value="1"/>
</dbReference>
<reference evidence="6 7" key="1">
    <citation type="submission" date="2016-09" db="EMBL/GenBank/DDBJ databases">
        <authorList>
            <person name="Capua I."/>
            <person name="De Benedictis P."/>
            <person name="Joannis T."/>
            <person name="Lombin L.H."/>
            <person name="Cattoli G."/>
        </authorList>
    </citation>
    <scope>NUCLEOTIDE SEQUENCE [LARGE SCALE GENOMIC DNA]</scope>
    <source>
        <strain evidence="6 7">IMI 309357</strain>
    </source>
</reference>
<feature type="repeat" description="ANK" evidence="3">
    <location>
        <begin position="948"/>
        <end position="981"/>
    </location>
</feature>
<protein>
    <submittedName>
        <fullName evidence="6">Ankyrin repeat protein</fullName>
    </submittedName>
</protein>
<keyword evidence="2 3" id="KW-0040">ANK repeat</keyword>
<feature type="domain" description="GPI inositol-deacylase winged helix" evidence="4">
    <location>
        <begin position="466"/>
        <end position="542"/>
    </location>
</feature>
<dbReference type="STRING" id="1209926.A0A1G4AYD4"/>
<dbReference type="SUPFAM" id="SSF48403">
    <property type="entry name" value="Ankyrin repeat"/>
    <property type="match status" value="2"/>
</dbReference>
<dbReference type="OrthoDB" id="5233699at2759"/>
<feature type="repeat" description="ANK" evidence="3">
    <location>
        <begin position="766"/>
        <end position="788"/>
    </location>
</feature>
<comment type="caution">
    <text evidence="6">The sequence shown here is derived from an EMBL/GenBank/DDBJ whole genome shotgun (WGS) entry which is preliminary data.</text>
</comment>
<organism evidence="6 7">
    <name type="scientific">Colletotrichum orchidophilum</name>
    <dbReference type="NCBI Taxonomy" id="1209926"/>
    <lineage>
        <taxon>Eukaryota</taxon>
        <taxon>Fungi</taxon>
        <taxon>Dikarya</taxon>
        <taxon>Ascomycota</taxon>
        <taxon>Pezizomycotina</taxon>
        <taxon>Sordariomycetes</taxon>
        <taxon>Hypocreomycetidae</taxon>
        <taxon>Glomerellales</taxon>
        <taxon>Glomerellaceae</taxon>
        <taxon>Colletotrichum</taxon>
    </lineage>
</organism>
<dbReference type="Gene3D" id="1.25.40.20">
    <property type="entry name" value="Ankyrin repeat-containing domain"/>
    <property type="match status" value="3"/>
</dbReference>
<feature type="domain" description="Nephrocystin 3-like N-terminal" evidence="5">
    <location>
        <begin position="204"/>
        <end position="367"/>
    </location>
</feature>
<dbReference type="Pfam" id="PF22939">
    <property type="entry name" value="WHD_GPIID"/>
    <property type="match status" value="1"/>
</dbReference>
<keyword evidence="7" id="KW-1185">Reference proteome</keyword>
<dbReference type="AlphaFoldDB" id="A0A1G4AYD4"/>
<dbReference type="InterPro" id="IPR054471">
    <property type="entry name" value="GPIID_WHD"/>
</dbReference>
<gene>
    <name evidence="6" type="ORF">CORC01_10572</name>
</gene>
<evidence type="ECO:0000259" key="5">
    <source>
        <dbReference type="Pfam" id="PF24883"/>
    </source>
</evidence>
<evidence type="ECO:0000313" key="7">
    <source>
        <dbReference type="Proteomes" id="UP000176998"/>
    </source>
</evidence>
<dbReference type="SUPFAM" id="SSF52540">
    <property type="entry name" value="P-loop containing nucleoside triphosphate hydrolases"/>
    <property type="match status" value="1"/>
</dbReference>
<evidence type="ECO:0000256" key="1">
    <source>
        <dbReference type="ARBA" id="ARBA00022737"/>
    </source>
</evidence>
<dbReference type="Pfam" id="PF13637">
    <property type="entry name" value="Ank_4"/>
    <property type="match status" value="1"/>
</dbReference>
<evidence type="ECO:0000256" key="2">
    <source>
        <dbReference type="ARBA" id="ARBA00023043"/>
    </source>
</evidence>
<keyword evidence="1" id="KW-0677">Repeat</keyword>
<dbReference type="InterPro" id="IPR036770">
    <property type="entry name" value="Ankyrin_rpt-contain_sf"/>
</dbReference>
<dbReference type="RefSeq" id="XP_022471278.1">
    <property type="nucleotide sequence ID" value="XM_022622199.1"/>
</dbReference>